<dbReference type="Proteomes" id="UP000005206">
    <property type="component" value="Chromosome 3"/>
</dbReference>
<sequence>MEARGTGENTSQRVQSMVMLVLAGPKVLLLPEKTIDKYPDFATRFVTVPDGKKLDLTTWPTGVVHVLVMFLFTGTYQDLHELGKDELELYDEPEAMLHRVLQTYLLATLCGLDRLIQLAVHVFDVTSRSMSLPGVLLVLSGSNVTFDNEHFELMHNLVQRASRVGWEAELDEGLGTYRLALKNDGTIFGALFSHILEQRARIRDLMHENERLTDRLDSERWLD</sequence>
<evidence type="ECO:0000313" key="1">
    <source>
        <dbReference type="EMBL" id="EEU47531.1"/>
    </source>
</evidence>
<name>C7YMY9_FUSV7</name>
<protein>
    <recommendedName>
        <fullName evidence="3">BTB domain-containing protein</fullName>
    </recommendedName>
</protein>
<dbReference type="EMBL" id="GG698897">
    <property type="protein sequence ID" value="EEU47531.1"/>
    <property type="molecule type" value="Genomic_DNA"/>
</dbReference>
<evidence type="ECO:0000313" key="2">
    <source>
        <dbReference type="Proteomes" id="UP000005206"/>
    </source>
</evidence>
<dbReference type="InParanoid" id="C7YMY9"/>
<dbReference type="VEuPathDB" id="FungiDB:NECHADRAFT_78045"/>
<proteinExistence type="predicted"/>
<dbReference type="HOGENOM" id="CLU_1250978_0_0_1"/>
<dbReference type="OrthoDB" id="3594103at2759"/>
<keyword evidence="2" id="KW-1185">Reference proteome</keyword>
<dbReference type="GeneID" id="9664235"/>
<accession>C7YMY9</accession>
<dbReference type="KEGG" id="nhe:NECHADRAFT_78045"/>
<gene>
    <name evidence="1" type="ORF">NECHADRAFT_78045</name>
</gene>
<reference evidence="1 2" key="1">
    <citation type="journal article" date="2009" name="PLoS Genet.">
        <title>The genome of Nectria haematococca: contribution of supernumerary chromosomes to gene expansion.</title>
        <authorList>
            <person name="Coleman J.J."/>
            <person name="Rounsley S.D."/>
            <person name="Rodriguez-Carres M."/>
            <person name="Kuo A."/>
            <person name="Wasmann C.C."/>
            <person name="Grimwood J."/>
            <person name="Schmutz J."/>
            <person name="Taga M."/>
            <person name="White G.J."/>
            <person name="Zhou S."/>
            <person name="Schwartz D.C."/>
            <person name="Freitag M."/>
            <person name="Ma L.J."/>
            <person name="Danchin E.G."/>
            <person name="Henrissat B."/>
            <person name="Coutinho P.M."/>
            <person name="Nelson D.R."/>
            <person name="Straney D."/>
            <person name="Napoli C.A."/>
            <person name="Barker B.M."/>
            <person name="Gribskov M."/>
            <person name="Rep M."/>
            <person name="Kroken S."/>
            <person name="Molnar I."/>
            <person name="Rensing C."/>
            <person name="Kennell J.C."/>
            <person name="Zamora J."/>
            <person name="Farman M.L."/>
            <person name="Selker E.U."/>
            <person name="Salamov A."/>
            <person name="Shapiro H."/>
            <person name="Pangilinan J."/>
            <person name="Lindquist E."/>
            <person name="Lamers C."/>
            <person name="Grigoriev I.V."/>
            <person name="Geiser D.M."/>
            <person name="Covert S.F."/>
            <person name="Temporini E."/>
            <person name="Vanetten H.D."/>
        </authorList>
    </citation>
    <scope>NUCLEOTIDE SEQUENCE [LARGE SCALE GENOMIC DNA]</scope>
    <source>
        <strain evidence="2">ATCC MYA-4622 / CBS 123669 / FGSC 9596 / NRRL 45880 / 77-13-4</strain>
    </source>
</reference>
<organism evidence="1 2">
    <name type="scientific">Fusarium vanettenii (strain ATCC MYA-4622 / CBS 123669 / FGSC 9596 / NRRL 45880 / 77-13-4)</name>
    <name type="common">Fusarium solani subsp. pisi</name>
    <dbReference type="NCBI Taxonomy" id="660122"/>
    <lineage>
        <taxon>Eukaryota</taxon>
        <taxon>Fungi</taxon>
        <taxon>Dikarya</taxon>
        <taxon>Ascomycota</taxon>
        <taxon>Pezizomycotina</taxon>
        <taxon>Sordariomycetes</taxon>
        <taxon>Hypocreomycetidae</taxon>
        <taxon>Hypocreales</taxon>
        <taxon>Nectriaceae</taxon>
        <taxon>Fusarium</taxon>
        <taxon>Fusarium solani species complex</taxon>
        <taxon>Fusarium vanettenii</taxon>
    </lineage>
</organism>
<evidence type="ECO:0008006" key="3">
    <source>
        <dbReference type="Google" id="ProtNLM"/>
    </source>
</evidence>
<dbReference type="RefSeq" id="XP_003053244.1">
    <property type="nucleotide sequence ID" value="XM_003053198.1"/>
</dbReference>
<dbReference type="AlphaFoldDB" id="C7YMY9"/>